<keyword evidence="1" id="KW-0472">Membrane</keyword>
<name>K1X4C8_9BACT</name>
<dbReference type="EMBL" id="AMFJ01036149">
    <property type="protein sequence ID" value="EKD24980.1"/>
    <property type="molecule type" value="Genomic_DNA"/>
</dbReference>
<reference evidence="3" key="1">
    <citation type="journal article" date="2012" name="Science">
        <title>Fermentation, hydrogen, and sulfur metabolism in multiple uncultivated bacterial phyla.</title>
        <authorList>
            <person name="Wrighton K.C."/>
            <person name="Thomas B.C."/>
            <person name="Sharon I."/>
            <person name="Miller C.S."/>
            <person name="Castelle C.J."/>
            <person name="VerBerkmoes N.C."/>
            <person name="Wilkins M.J."/>
            <person name="Hettich R.L."/>
            <person name="Lipton M.S."/>
            <person name="Williams K.H."/>
            <person name="Long P.E."/>
            <person name="Banfield J.F."/>
        </authorList>
    </citation>
    <scope>NUCLEOTIDE SEQUENCE [LARGE SCALE GENOMIC DNA]</scope>
</reference>
<feature type="chain" id="PRO_5022900594" evidence="2">
    <location>
        <begin position="19"/>
        <end position="231"/>
    </location>
</feature>
<feature type="transmembrane region" description="Helical" evidence="1">
    <location>
        <begin position="200"/>
        <end position="222"/>
    </location>
</feature>
<dbReference type="AlphaFoldDB" id="K1X4C8"/>
<keyword evidence="1" id="KW-1133">Transmembrane helix</keyword>
<keyword evidence="2" id="KW-0732">Signal</keyword>
<feature type="signal peptide" evidence="2">
    <location>
        <begin position="1"/>
        <end position="18"/>
    </location>
</feature>
<protein>
    <submittedName>
        <fullName evidence="3">Uncharacterized protein</fullName>
    </submittedName>
</protein>
<proteinExistence type="predicted"/>
<keyword evidence="1" id="KW-0812">Transmembrane</keyword>
<organism evidence="3">
    <name type="scientific">uncultured bacterium</name>
    <name type="common">gcode 4</name>
    <dbReference type="NCBI Taxonomy" id="1234023"/>
    <lineage>
        <taxon>Bacteria</taxon>
        <taxon>environmental samples</taxon>
    </lineage>
</organism>
<evidence type="ECO:0000256" key="2">
    <source>
        <dbReference type="SAM" id="SignalP"/>
    </source>
</evidence>
<accession>K1X4C8</accession>
<gene>
    <name evidence="3" type="ORF">ACD_80C00142G0022</name>
</gene>
<comment type="caution">
    <text evidence="3">The sequence shown here is derived from an EMBL/GenBank/DDBJ whole genome shotgun (WGS) entry which is preliminary data.</text>
</comment>
<evidence type="ECO:0000256" key="1">
    <source>
        <dbReference type="SAM" id="Phobius"/>
    </source>
</evidence>
<evidence type="ECO:0000313" key="3">
    <source>
        <dbReference type="EMBL" id="EKD24980.1"/>
    </source>
</evidence>
<sequence length="231" mass="26931">MKKIVVIGFLMLMIGVSAATEISFSPADWNIQNWCLVATDIIVDTSNNNIAATDIVIESSLEYVDFVPSKNIFPYFFSPQTGENTIHIIWFVSDPQNTVKWSGSVGRIFFRQKHPTDTDGAIKLYFAWKGETYDTNLSILWGIDVLEKVSNWYYRFDAVWSCEYSGGYGIVWWFSHTSPEESLNTTIKAIQQQQWINRFLSWKMLILYSFLLIILIIIFIYITQRKEWKKK</sequence>